<evidence type="ECO:0000313" key="1">
    <source>
        <dbReference type="EMBL" id="CAE7920992.1"/>
    </source>
</evidence>
<accession>A0A813BQA1</accession>
<evidence type="ECO:0000313" key="2">
    <source>
        <dbReference type="Proteomes" id="UP000601435"/>
    </source>
</evidence>
<comment type="caution">
    <text evidence="1">The sequence shown here is derived from an EMBL/GenBank/DDBJ whole genome shotgun (WGS) entry which is preliminary data.</text>
</comment>
<keyword evidence="2" id="KW-1185">Reference proteome</keyword>
<dbReference type="OrthoDB" id="10282743at2759"/>
<sequence length="214" mass="24198">DSWRPDPVSDGAVPAEAVGFVQNLERRDLAIRKLQDLLSNRHFTQCWRVHDGGNGAFLPGPKIPYLQYAVRAADYRIVCLKQSISDLHGILKEPTFDIDDISRSLDKLSNNLYWTEELQVALRLVSAGIEEIEAARSQDFESGVQYEVLKDVLGSRPEHRYDSRYLWNYGSVCNKKTFTVAGATSLLNGTQLMLEVHRDDVTQLLRTYEGLAAK</sequence>
<feature type="non-terminal residue" evidence="1">
    <location>
        <position position="1"/>
    </location>
</feature>
<dbReference type="Proteomes" id="UP000601435">
    <property type="component" value="Unassembled WGS sequence"/>
</dbReference>
<name>A0A813BQA1_9DINO</name>
<reference evidence="1" key="1">
    <citation type="submission" date="2021-02" db="EMBL/GenBank/DDBJ databases">
        <authorList>
            <person name="Dougan E. K."/>
            <person name="Rhodes N."/>
            <person name="Thang M."/>
            <person name="Chan C."/>
        </authorList>
    </citation>
    <scope>NUCLEOTIDE SEQUENCE</scope>
</reference>
<gene>
    <name evidence="1" type="ORF">SNEC2469_LOCUS31716</name>
</gene>
<proteinExistence type="predicted"/>
<dbReference type="EMBL" id="CAJNJA010077685">
    <property type="protein sequence ID" value="CAE7920992.1"/>
    <property type="molecule type" value="Genomic_DNA"/>
</dbReference>
<organism evidence="1 2">
    <name type="scientific">Symbiodinium necroappetens</name>
    <dbReference type="NCBI Taxonomy" id="1628268"/>
    <lineage>
        <taxon>Eukaryota</taxon>
        <taxon>Sar</taxon>
        <taxon>Alveolata</taxon>
        <taxon>Dinophyceae</taxon>
        <taxon>Suessiales</taxon>
        <taxon>Symbiodiniaceae</taxon>
        <taxon>Symbiodinium</taxon>
    </lineage>
</organism>
<dbReference type="AlphaFoldDB" id="A0A813BQA1"/>
<protein>
    <submittedName>
        <fullName evidence="1">Uncharacterized protein</fullName>
    </submittedName>
</protein>